<dbReference type="AlphaFoldDB" id="A0A841RKP0"/>
<dbReference type="EMBL" id="JACHON010000003">
    <property type="protein sequence ID" value="MBB6512437.1"/>
    <property type="molecule type" value="Genomic_DNA"/>
</dbReference>
<reference evidence="1 2" key="1">
    <citation type="submission" date="2020-08" db="EMBL/GenBank/DDBJ databases">
        <title>Genomic Encyclopedia of Type Strains, Phase IV (KMG-IV): sequencing the most valuable type-strain genomes for metagenomic binning, comparative biology and taxonomic classification.</title>
        <authorList>
            <person name="Goeker M."/>
        </authorList>
    </citation>
    <scope>NUCLEOTIDE SEQUENCE [LARGE SCALE GENOMIC DNA]</scope>
    <source>
        <strain evidence="1 2">DSM 11805</strain>
    </source>
</reference>
<sequence>MTAEVVIMNKLGMSMAADSAITSGIDGVPKVYHSANKLFPLSNNHPIGIMVYGAASFMEVPWEVIITSFRDYVGDKKLNNVTDYFDTFLRFLKEDSRFYQENIEGIIVYRTFSDVLKRLVAKVEEQVEDDPSEIDDEKQVAKLLQREVEKQIKKFQNKESLLSITYQPFEDKHFPVIEEVKEEYIDFPITKTLSKKLCRLAFESVRSDYFSVGSTGFVMAGYGEEEIFPHLVNYRLEGFVLGKLKVKKLKEKQIDYQQKNYSGTAVIEAFAQREMVDSFMVGVEPHMEDTIFNIINRVLSEYPERIQKHLDVQLTKKQVSQLRVLGKDVYDSIRDALDDYQNKNYYQPLLGIVRSLPKDELANMAEALMNLTSFKRKVTRATESVGPPIDVAVISKGDGFVWVKKKSYYDQDLNR</sequence>
<gene>
    <name evidence="1" type="ORF">GGQ92_001220</name>
</gene>
<organism evidence="1 2">
    <name type="scientific">Gracilibacillus halotolerans</name>
    <dbReference type="NCBI Taxonomy" id="74386"/>
    <lineage>
        <taxon>Bacteria</taxon>
        <taxon>Bacillati</taxon>
        <taxon>Bacillota</taxon>
        <taxon>Bacilli</taxon>
        <taxon>Bacillales</taxon>
        <taxon>Bacillaceae</taxon>
        <taxon>Gracilibacillus</taxon>
    </lineage>
</organism>
<dbReference type="RefSeq" id="WP_184245668.1">
    <property type="nucleotide sequence ID" value="NZ_BAAACU010000058.1"/>
</dbReference>
<proteinExistence type="predicted"/>
<evidence type="ECO:0000313" key="2">
    <source>
        <dbReference type="Proteomes" id="UP000572212"/>
    </source>
</evidence>
<evidence type="ECO:0000313" key="1">
    <source>
        <dbReference type="EMBL" id="MBB6512437.1"/>
    </source>
</evidence>
<protein>
    <submittedName>
        <fullName evidence="1">Gas vesicle protein</fullName>
    </submittedName>
</protein>
<dbReference type="Proteomes" id="UP000572212">
    <property type="component" value="Unassembled WGS sequence"/>
</dbReference>
<keyword evidence="2" id="KW-1185">Reference proteome</keyword>
<accession>A0A841RKP0</accession>
<comment type="caution">
    <text evidence="1">The sequence shown here is derived from an EMBL/GenBank/DDBJ whole genome shotgun (WGS) entry which is preliminary data.</text>
</comment>
<name>A0A841RKP0_9BACI</name>